<evidence type="ECO:0000313" key="2">
    <source>
        <dbReference type="Proteomes" id="UP000766904"/>
    </source>
</evidence>
<dbReference type="EMBL" id="PHNJ01000017">
    <property type="protein sequence ID" value="TYL36530.1"/>
    <property type="molecule type" value="Genomic_DNA"/>
</dbReference>
<dbReference type="Pfam" id="PF12900">
    <property type="entry name" value="Pyridox_ox_2"/>
    <property type="match status" value="1"/>
</dbReference>
<organism evidence="1 2">
    <name type="scientific">Natronococcus pandeyae</name>
    <dbReference type="NCBI Taxonomy" id="2055836"/>
    <lineage>
        <taxon>Archaea</taxon>
        <taxon>Methanobacteriati</taxon>
        <taxon>Methanobacteriota</taxon>
        <taxon>Stenosarchaea group</taxon>
        <taxon>Halobacteria</taxon>
        <taxon>Halobacteriales</taxon>
        <taxon>Natrialbaceae</taxon>
        <taxon>Natronococcus</taxon>
    </lineage>
</organism>
<sequence length="138" mass="15686">MTDDELEAFLYGRGTGVLSLSQGGHSYGIPVSYGYDSDHGRFVLDLGFGPESKKRSFLETTERSCLTVYEWTAPTDWRSVVATGELDELSDGIDHDLEELYYEYAKDVEISVFDHPPEEVELQWYTLEIDELTGRSSR</sequence>
<dbReference type="RefSeq" id="WP_148860175.1">
    <property type="nucleotide sequence ID" value="NZ_PHNJ01000017.1"/>
</dbReference>
<dbReference type="Proteomes" id="UP000766904">
    <property type="component" value="Unassembled WGS sequence"/>
</dbReference>
<dbReference type="InterPro" id="IPR024747">
    <property type="entry name" value="Pyridox_Oxase-rel"/>
</dbReference>
<reference evidence="1" key="1">
    <citation type="submission" date="2017-11" db="EMBL/GenBank/DDBJ databases">
        <authorList>
            <person name="Kajale S.C."/>
            <person name="Sharma A."/>
        </authorList>
    </citation>
    <scope>NUCLEOTIDE SEQUENCE</scope>
    <source>
        <strain evidence="1">LS1_42</strain>
    </source>
</reference>
<dbReference type="AlphaFoldDB" id="A0A8J8PXZ7"/>
<accession>A0A8J8PXZ7</accession>
<proteinExistence type="predicted"/>
<dbReference type="OrthoDB" id="953at2157"/>
<evidence type="ECO:0000313" key="1">
    <source>
        <dbReference type="EMBL" id="TYL36530.1"/>
    </source>
</evidence>
<evidence type="ECO:0008006" key="3">
    <source>
        <dbReference type="Google" id="ProtNLM"/>
    </source>
</evidence>
<dbReference type="SUPFAM" id="SSF50475">
    <property type="entry name" value="FMN-binding split barrel"/>
    <property type="match status" value="1"/>
</dbReference>
<protein>
    <recommendedName>
        <fullName evidence="3">Pyridoxamine 5'-phosphate oxidase family protein</fullName>
    </recommendedName>
</protein>
<name>A0A8J8PXZ7_9EURY</name>
<comment type="caution">
    <text evidence="1">The sequence shown here is derived from an EMBL/GenBank/DDBJ whole genome shotgun (WGS) entry which is preliminary data.</text>
</comment>
<keyword evidence="2" id="KW-1185">Reference proteome</keyword>
<gene>
    <name evidence="1" type="ORF">CV102_22170</name>
</gene>
<dbReference type="InterPro" id="IPR012349">
    <property type="entry name" value="Split_barrel_FMN-bd"/>
</dbReference>
<dbReference type="Gene3D" id="2.30.110.10">
    <property type="entry name" value="Electron Transport, Fmn-binding Protein, Chain A"/>
    <property type="match status" value="1"/>
</dbReference>